<dbReference type="EMBL" id="CP073100">
    <property type="protein sequence ID" value="QUE49450.1"/>
    <property type="molecule type" value="Genomic_DNA"/>
</dbReference>
<name>A0A975G708_9BACT</name>
<protein>
    <submittedName>
        <fullName evidence="2">Uncharacterized protein</fullName>
    </submittedName>
</protein>
<sequence length="247" mass="26827">MISRNRIDAILSNPKRSGSSASASDAFAAPKKERPGLATTFGRSIKSAMTSTSFDRASSRPAGIDAIYYNDREGLKAMNVTSDETTEGFQTVAGDMLEWGIKGNFGFLTSYRSYSHGRGYRRFVEGTHGGTYSIVLHNRCKCDLQVVLSVDGLDVIDGKTASVTKRGYVVPAGETLEVEGYRTGYNSVAAFQFSTVNNSYANLSKGDTRNVGVIGLAVYTPKGQDPWTWMPKEIKQRETASPFAKAP</sequence>
<dbReference type="RefSeq" id="WP_211629531.1">
    <property type="nucleotide sequence ID" value="NZ_CP073100.1"/>
</dbReference>
<evidence type="ECO:0000256" key="1">
    <source>
        <dbReference type="SAM" id="MobiDB-lite"/>
    </source>
</evidence>
<feature type="compositionally biased region" description="Low complexity" evidence="1">
    <location>
        <begin position="17"/>
        <end position="29"/>
    </location>
</feature>
<reference evidence="2" key="1">
    <citation type="submission" date="2021-04" db="EMBL/GenBank/DDBJ databases">
        <title>Luteolibacter sp. 32A isolated from the skin of an Anderson's salamander (Ambystoma andersonii).</title>
        <authorList>
            <person name="Spergser J."/>
            <person name="Busse H.-J."/>
        </authorList>
    </citation>
    <scope>NUCLEOTIDE SEQUENCE</scope>
    <source>
        <strain evidence="2">32A</strain>
    </source>
</reference>
<gene>
    <name evidence="2" type="ORF">KBB96_11255</name>
</gene>
<evidence type="ECO:0000313" key="3">
    <source>
        <dbReference type="Proteomes" id="UP000676169"/>
    </source>
</evidence>
<organism evidence="2 3">
    <name type="scientific">Luteolibacter ambystomatis</name>
    <dbReference type="NCBI Taxonomy" id="2824561"/>
    <lineage>
        <taxon>Bacteria</taxon>
        <taxon>Pseudomonadati</taxon>
        <taxon>Verrucomicrobiota</taxon>
        <taxon>Verrucomicrobiia</taxon>
        <taxon>Verrucomicrobiales</taxon>
        <taxon>Verrucomicrobiaceae</taxon>
        <taxon>Luteolibacter</taxon>
    </lineage>
</organism>
<dbReference type="Proteomes" id="UP000676169">
    <property type="component" value="Chromosome"/>
</dbReference>
<dbReference type="KEGG" id="lamb:KBB96_11255"/>
<keyword evidence="3" id="KW-1185">Reference proteome</keyword>
<feature type="region of interest" description="Disordered" evidence="1">
    <location>
        <begin position="13"/>
        <end position="32"/>
    </location>
</feature>
<proteinExistence type="predicted"/>
<evidence type="ECO:0000313" key="2">
    <source>
        <dbReference type="EMBL" id="QUE49450.1"/>
    </source>
</evidence>
<dbReference type="AlphaFoldDB" id="A0A975G708"/>
<accession>A0A975G708</accession>